<feature type="compositionally biased region" description="Polar residues" evidence="2">
    <location>
        <begin position="49"/>
        <end position="62"/>
    </location>
</feature>
<feature type="region of interest" description="Disordered" evidence="2">
    <location>
        <begin position="26"/>
        <end position="68"/>
    </location>
</feature>
<name>A0A6B2AXC8_PSESX</name>
<evidence type="ECO:0000256" key="2">
    <source>
        <dbReference type="SAM" id="MobiDB-lite"/>
    </source>
</evidence>
<feature type="compositionally biased region" description="Basic and acidic residues" evidence="2">
    <location>
        <begin position="26"/>
        <end position="45"/>
    </location>
</feature>
<reference evidence="3" key="1">
    <citation type="journal article" date="2020" name="Phytopathology">
        <title>Zucchini vein clearing disease is caused by several lineages within Pseudomonas syringae species complex.</title>
        <authorList>
            <person name="Lacault C."/>
            <person name="Briand M."/>
            <person name="Jacques M.A."/>
            <person name="Darrasse A."/>
        </authorList>
    </citation>
    <scope>NUCLEOTIDE SEQUENCE</scope>
    <source>
        <strain evidence="3">P123</strain>
    </source>
</reference>
<feature type="coiled-coil region" evidence="1">
    <location>
        <begin position="79"/>
        <end position="160"/>
    </location>
</feature>
<accession>A0A6B2AXC8</accession>
<organism evidence="3">
    <name type="scientific">Pseudomonas syringae</name>
    <dbReference type="NCBI Taxonomy" id="317"/>
    <lineage>
        <taxon>Bacteria</taxon>
        <taxon>Pseudomonadati</taxon>
        <taxon>Pseudomonadota</taxon>
        <taxon>Gammaproteobacteria</taxon>
        <taxon>Pseudomonadales</taxon>
        <taxon>Pseudomonadaceae</taxon>
        <taxon>Pseudomonas</taxon>
    </lineage>
</organism>
<sequence>MSSNHYRGLVRSHQQRIARLRESHARKLHEAAKHGEASRKAETEAIRAQSASTVRTKQQQAQRYDGQRTKAEVDAAKIVADINREMARLLADQQQLDKALERELKEAARKRQTEQQRLNQQVDRDIQSRNRQLNVLQSGLANQMARADDLEREVAKLQQLPEQILILFFGADPGRKSEKALDLQNEIRGVNSHIRASKHRDALKVNSHWAVRAEDLLQALDENEPAVMHFSGHGTSAGHLVLESPNGEPHLVPLEGMLRAIAGSARYLKLAVFNCCHSLELAERCSVHVHAAIGMDGAIADEAAKDFAARFYASIGFGQDIREAFNRATTQLAMTYPGESHIPQLFINALATEADLTLVKA</sequence>
<proteinExistence type="predicted"/>
<dbReference type="EMBL" id="VLIF01000003">
    <property type="protein sequence ID" value="NAO76005.1"/>
    <property type="molecule type" value="Genomic_DNA"/>
</dbReference>
<evidence type="ECO:0000313" key="3">
    <source>
        <dbReference type="EMBL" id="NAO76005.1"/>
    </source>
</evidence>
<dbReference type="RefSeq" id="WP_024663263.1">
    <property type="nucleotide sequence ID" value="NZ_JAEILI010000049.1"/>
</dbReference>
<comment type="caution">
    <text evidence="3">The sequence shown here is derived from an EMBL/GenBank/DDBJ whole genome shotgun (WGS) entry which is preliminary data.</text>
</comment>
<evidence type="ECO:0000256" key="1">
    <source>
        <dbReference type="SAM" id="Coils"/>
    </source>
</evidence>
<gene>
    <name evidence="3" type="ORF">PspP123CL_08460</name>
</gene>
<dbReference type="AlphaFoldDB" id="A0A6B2AXC8"/>
<keyword evidence="1" id="KW-0175">Coiled coil</keyword>
<protein>
    <submittedName>
        <fullName evidence="3">CHAT domain-containing protein</fullName>
    </submittedName>
</protein>